<gene>
    <name evidence="2" type="ORF">GS398_18405</name>
</gene>
<feature type="transmembrane region" description="Helical" evidence="1">
    <location>
        <begin position="65"/>
        <end position="86"/>
    </location>
</feature>
<comment type="caution">
    <text evidence="2">The sequence shown here is derived from an EMBL/GenBank/DDBJ whole genome shotgun (WGS) entry which is preliminary data.</text>
</comment>
<name>A0A7K1Y209_9SPHI</name>
<evidence type="ECO:0000256" key="1">
    <source>
        <dbReference type="SAM" id="Phobius"/>
    </source>
</evidence>
<evidence type="ECO:0000313" key="3">
    <source>
        <dbReference type="Proteomes" id="UP000451233"/>
    </source>
</evidence>
<keyword evidence="3" id="KW-1185">Reference proteome</keyword>
<keyword evidence="1" id="KW-0472">Membrane</keyword>
<feature type="transmembrane region" description="Helical" evidence="1">
    <location>
        <begin position="17"/>
        <end position="34"/>
    </location>
</feature>
<reference evidence="2 3" key="1">
    <citation type="submission" date="2019-11" db="EMBL/GenBank/DDBJ databases">
        <title>Pedobacter sp. HMF7056 Genome sequencing and assembly.</title>
        <authorList>
            <person name="Kang H."/>
            <person name="Kim H."/>
            <person name="Joh K."/>
        </authorList>
    </citation>
    <scope>NUCLEOTIDE SEQUENCE [LARGE SCALE GENOMIC DNA]</scope>
    <source>
        <strain evidence="2 3">HMF7056</strain>
    </source>
</reference>
<dbReference type="AlphaFoldDB" id="A0A7K1Y209"/>
<keyword evidence="1" id="KW-0812">Transmembrane</keyword>
<protein>
    <submittedName>
        <fullName evidence="2">Uncharacterized protein</fullName>
    </submittedName>
</protein>
<keyword evidence="1" id="KW-1133">Transmembrane helix</keyword>
<accession>A0A7K1Y209</accession>
<dbReference type="Proteomes" id="UP000451233">
    <property type="component" value="Unassembled WGS sequence"/>
</dbReference>
<sequence length="134" mass="14983">MLKAQALLSRKTMLHPAYRIVVTPVFLFEWSYLVKKAGPPHFIGCPVLPAMLPVSASYLDIHWLMPGYLLTKKCVAVLFFVVARIIPRMMSDVYPHVSIDIRAAALTSRIENNRLDFRDGNEKGGIGLTGFPSP</sequence>
<dbReference type="RefSeq" id="WP_160908267.1">
    <property type="nucleotide sequence ID" value="NZ_WVHS01000004.1"/>
</dbReference>
<dbReference type="EMBL" id="WVHS01000004">
    <property type="protein sequence ID" value="MXV17275.1"/>
    <property type="molecule type" value="Genomic_DNA"/>
</dbReference>
<organism evidence="2 3">
    <name type="scientific">Hufsiella ginkgonis</name>
    <dbReference type="NCBI Taxonomy" id="2695274"/>
    <lineage>
        <taxon>Bacteria</taxon>
        <taxon>Pseudomonadati</taxon>
        <taxon>Bacteroidota</taxon>
        <taxon>Sphingobacteriia</taxon>
        <taxon>Sphingobacteriales</taxon>
        <taxon>Sphingobacteriaceae</taxon>
        <taxon>Hufsiella</taxon>
    </lineage>
</organism>
<proteinExistence type="predicted"/>
<evidence type="ECO:0000313" key="2">
    <source>
        <dbReference type="EMBL" id="MXV17275.1"/>
    </source>
</evidence>